<evidence type="ECO:0000313" key="1">
    <source>
        <dbReference type="EMBL" id="KZS21466.1"/>
    </source>
</evidence>
<dbReference type="Proteomes" id="UP000076858">
    <property type="component" value="Unassembled WGS sequence"/>
</dbReference>
<name>A0A162SMZ8_9CRUS</name>
<organism evidence="1 2">
    <name type="scientific">Daphnia magna</name>
    <dbReference type="NCBI Taxonomy" id="35525"/>
    <lineage>
        <taxon>Eukaryota</taxon>
        <taxon>Metazoa</taxon>
        <taxon>Ecdysozoa</taxon>
        <taxon>Arthropoda</taxon>
        <taxon>Crustacea</taxon>
        <taxon>Branchiopoda</taxon>
        <taxon>Diplostraca</taxon>
        <taxon>Cladocera</taxon>
        <taxon>Anomopoda</taxon>
        <taxon>Daphniidae</taxon>
        <taxon>Daphnia</taxon>
    </lineage>
</organism>
<proteinExistence type="predicted"/>
<protein>
    <submittedName>
        <fullName evidence="1">Uncharacterized protein</fullName>
    </submittedName>
</protein>
<dbReference type="EMBL" id="LRGB01000024">
    <property type="protein sequence ID" value="KZS21466.1"/>
    <property type="molecule type" value="Genomic_DNA"/>
</dbReference>
<comment type="caution">
    <text evidence="1">The sequence shown here is derived from an EMBL/GenBank/DDBJ whole genome shotgun (WGS) entry which is preliminary data.</text>
</comment>
<gene>
    <name evidence="1" type="ORF">APZ42_011451</name>
</gene>
<keyword evidence="2" id="KW-1185">Reference proteome</keyword>
<dbReference type="AlphaFoldDB" id="A0A162SMZ8"/>
<evidence type="ECO:0000313" key="2">
    <source>
        <dbReference type="Proteomes" id="UP000076858"/>
    </source>
</evidence>
<accession>A0A162SMZ8</accession>
<reference evidence="1 2" key="1">
    <citation type="submission" date="2016-03" db="EMBL/GenBank/DDBJ databases">
        <title>EvidentialGene: Evidence-directed Construction of Genes on Genomes.</title>
        <authorList>
            <person name="Gilbert D.G."/>
            <person name="Choi J.-H."/>
            <person name="Mockaitis K."/>
            <person name="Colbourne J."/>
            <person name="Pfrender M."/>
        </authorList>
    </citation>
    <scope>NUCLEOTIDE SEQUENCE [LARGE SCALE GENOMIC DNA]</scope>
    <source>
        <strain evidence="1 2">Xinb3</strain>
        <tissue evidence="1">Complete organism</tissue>
    </source>
</reference>
<sequence>MSFFSEFTGEQLMWVYPPLKNSLVFLSAQKHYWARLGLFRGFVKFFIV</sequence>